<accession>A0ABY8EKT4</accession>
<dbReference type="Proteomes" id="UP000818624">
    <property type="component" value="Chromosome 1"/>
</dbReference>
<feature type="region of interest" description="Disordered" evidence="4">
    <location>
        <begin position="1"/>
        <end position="32"/>
    </location>
</feature>
<dbReference type="PANTHER" id="PTHR23326">
    <property type="entry name" value="CCR4 NOT-RELATED"/>
    <property type="match status" value="1"/>
</dbReference>
<evidence type="ECO:0000313" key="6">
    <source>
        <dbReference type="EMBL" id="WFD46201.1"/>
    </source>
</evidence>
<protein>
    <submittedName>
        <fullName evidence="6">Transcriptional regulator</fullName>
    </submittedName>
</protein>
<dbReference type="Pfam" id="PF04153">
    <property type="entry name" value="NOT2_3_5_C"/>
    <property type="match status" value="1"/>
</dbReference>
<evidence type="ECO:0000259" key="5">
    <source>
        <dbReference type="Pfam" id="PF04153"/>
    </source>
</evidence>
<feature type="region of interest" description="Disordered" evidence="4">
    <location>
        <begin position="447"/>
        <end position="487"/>
    </location>
</feature>
<comment type="similarity">
    <text evidence="1">Belongs to the CNOT2/3/5 family.</text>
</comment>
<gene>
    <name evidence="6" type="primary">CDC36</name>
    <name evidence="6" type="ORF">GLX27_000833</name>
</gene>
<keyword evidence="7" id="KW-1185">Reference proteome</keyword>
<evidence type="ECO:0000256" key="4">
    <source>
        <dbReference type="SAM" id="MobiDB-lite"/>
    </source>
</evidence>
<dbReference type="InterPro" id="IPR040168">
    <property type="entry name" value="Not2/3/5"/>
</dbReference>
<dbReference type="InterPro" id="IPR038635">
    <property type="entry name" value="CCR4-NOT_su2/3/5_C_sf"/>
</dbReference>
<evidence type="ECO:0000256" key="2">
    <source>
        <dbReference type="ARBA" id="ARBA00023015"/>
    </source>
</evidence>
<keyword evidence="2" id="KW-0805">Transcription regulation</keyword>
<evidence type="ECO:0000256" key="3">
    <source>
        <dbReference type="ARBA" id="ARBA00023163"/>
    </source>
</evidence>
<dbReference type="EMBL" id="CP046234">
    <property type="protein sequence ID" value="WFD46201.1"/>
    <property type="molecule type" value="Genomic_DNA"/>
</dbReference>
<evidence type="ECO:0000256" key="1">
    <source>
        <dbReference type="ARBA" id="ARBA00007682"/>
    </source>
</evidence>
<reference evidence="6 7" key="1">
    <citation type="journal article" date="2020" name="Elife">
        <title>Loss of centromere function drives karyotype evolution in closely related Malassezia species.</title>
        <authorList>
            <person name="Sankaranarayanan S.R."/>
            <person name="Ianiri G."/>
            <person name="Coelho M.A."/>
            <person name="Reza M.H."/>
            <person name="Thimmappa B.C."/>
            <person name="Ganguly P."/>
            <person name="Vadnala R.N."/>
            <person name="Sun S."/>
            <person name="Siddharthan R."/>
            <person name="Tellgren-Roth C."/>
            <person name="Dawson T.L."/>
            <person name="Heitman J."/>
            <person name="Sanyal K."/>
        </authorList>
    </citation>
    <scope>NUCLEOTIDE SEQUENCE [LARGE SCALE GENOMIC DNA]</scope>
    <source>
        <strain evidence="6">CBS14141</strain>
    </source>
</reference>
<evidence type="ECO:0000313" key="7">
    <source>
        <dbReference type="Proteomes" id="UP000818624"/>
    </source>
</evidence>
<proteinExistence type="inferred from homology"/>
<dbReference type="Gene3D" id="2.30.30.1020">
    <property type="entry name" value="CCR4-NOT complex subunit 2/3/5, C-terminal domain"/>
    <property type="match status" value="1"/>
</dbReference>
<feature type="compositionally biased region" description="Low complexity" evidence="4">
    <location>
        <begin position="456"/>
        <end position="487"/>
    </location>
</feature>
<organism evidence="6 7">
    <name type="scientific">Malassezia furfur</name>
    <name type="common">Pityriasis versicolor infection agent</name>
    <name type="synonym">Pityrosporum furfur</name>
    <dbReference type="NCBI Taxonomy" id="55194"/>
    <lineage>
        <taxon>Eukaryota</taxon>
        <taxon>Fungi</taxon>
        <taxon>Dikarya</taxon>
        <taxon>Basidiomycota</taxon>
        <taxon>Ustilaginomycotina</taxon>
        <taxon>Malasseziomycetes</taxon>
        <taxon>Malasseziales</taxon>
        <taxon>Malasseziaceae</taxon>
        <taxon>Malassezia</taxon>
    </lineage>
</organism>
<sequence>MALRGSAHNQNTGAAVLMNSGRPSSNSAGPSMGFANAGGMAGSHPGFASGASNSANLDLNDFPALGSQGAQVSSSGANNNLFSPYATQAAAGLSNSSMNMGMMGMLSRGAPFTHDEFPALNRAQPAASEPRGAHGVSTSMHPMDHAAPVAWQQEQQQQQRQNLVRRHTWLMQAQDLARKHNLHGPQSPSTLNQPAAPSAWMQSYGAQQPAALNRLGMARSSGEGGAGIRMEHPTDAEAKSLEMAAHDVPGHAAFVANNDAVQRPIHQVLASPADRFGLVGLVSLIKTQDPDMSMLTMGNNLQTLGMNLDSLDSLAASFVTPWSQDPTLASMQVEPAYQLPSCYNVQPPPPAQTKIASFSDETLFFIFYSTPRDVLQEVAAQELYARNWRYHKGLHLWLTKEQNTEPLQKTPTYERGTYVFFDPGSWEKVSKSFVLMYEMLEEKPSAQTFSTGPAQPATAGKAVPGAAAAAQGAASSAAQSSPQTSFA</sequence>
<dbReference type="InterPro" id="IPR007282">
    <property type="entry name" value="NOT2/3/5_C"/>
</dbReference>
<name>A0ABY8EKT4_MALFU</name>
<feature type="domain" description="NOT2/NOT3/NOT5 C-terminal" evidence="5">
    <location>
        <begin position="317"/>
        <end position="440"/>
    </location>
</feature>
<keyword evidence="3" id="KW-0804">Transcription</keyword>